<comment type="subcellular location">
    <subcellularLocation>
        <location evidence="1 8">Cell membrane</location>
        <topology evidence="1 8">Multi-pass membrane protein</topology>
    </subcellularLocation>
</comment>
<evidence type="ECO:0000256" key="4">
    <source>
        <dbReference type="ARBA" id="ARBA00022475"/>
    </source>
</evidence>
<feature type="domain" description="ABC transmembrane type-1" evidence="9">
    <location>
        <begin position="100"/>
        <end position="306"/>
    </location>
</feature>
<dbReference type="GO" id="GO:0055085">
    <property type="term" value="P:transmembrane transport"/>
    <property type="evidence" value="ECO:0007669"/>
    <property type="project" value="InterPro"/>
</dbReference>
<dbReference type="InterPro" id="IPR000515">
    <property type="entry name" value="MetI-like"/>
</dbReference>
<dbReference type="PANTHER" id="PTHR42929:SF1">
    <property type="entry name" value="INNER MEMBRANE ABC TRANSPORTER PERMEASE PROTEIN YDCU-RELATED"/>
    <property type="match status" value="1"/>
</dbReference>
<feature type="transmembrane region" description="Helical" evidence="8">
    <location>
        <begin position="287"/>
        <end position="307"/>
    </location>
</feature>
<keyword evidence="4" id="KW-1003">Cell membrane</keyword>
<protein>
    <submittedName>
        <fullName evidence="10">Binding--dependent transport system inner membrane component family protein</fullName>
    </submittedName>
</protein>
<organism evidence="10 11">
    <name type="scientific">Clostridium argentinense CDC 2741</name>
    <dbReference type="NCBI Taxonomy" id="1418104"/>
    <lineage>
        <taxon>Bacteria</taxon>
        <taxon>Bacillati</taxon>
        <taxon>Bacillota</taxon>
        <taxon>Clostridia</taxon>
        <taxon>Eubacteriales</taxon>
        <taxon>Clostridiaceae</taxon>
        <taxon>Clostridium</taxon>
    </lineage>
</organism>
<evidence type="ECO:0000313" key="11">
    <source>
        <dbReference type="Proteomes" id="UP000031366"/>
    </source>
</evidence>
<feature type="transmembrane region" description="Helical" evidence="8">
    <location>
        <begin position="135"/>
        <end position="159"/>
    </location>
</feature>
<evidence type="ECO:0000313" key="10">
    <source>
        <dbReference type="EMBL" id="KIE45627.1"/>
    </source>
</evidence>
<dbReference type="Pfam" id="PF00528">
    <property type="entry name" value="BPD_transp_1"/>
    <property type="match status" value="1"/>
</dbReference>
<comment type="caution">
    <text evidence="10">The sequence shown here is derived from an EMBL/GenBank/DDBJ whole genome shotgun (WGS) entry which is preliminary data.</text>
</comment>
<evidence type="ECO:0000259" key="9">
    <source>
        <dbReference type="PROSITE" id="PS50928"/>
    </source>
</evidence>
<dbReference type="Gene3D" id="1.10.3720.10">
    <property type="entry name" value="MetI-like"/>
    <property type="match status" value="1"/>
</dbReference>
<keyword evidence="11" id="KW-1185">Reference proteome</keyword>
<evidence type="ECO:0000256" key="6">
    <source>
        <dbReference type="ARBA" id="ARBA00022989"/>
    </source>
</evidence>
<dbReference type="RefSeq" id="WP_039635326.1">
    <property type="nucleotide sequence ID" value="NZ_AYSO01000019.1"/>
</dbReference>
<comment type="similarity">
    <text evidence="2">Belongs to the binding-protein-dependent transport system permease family. CysTW subfamily.</text>
</comment>
<reference evidence="10 11" key="1">
    <citation type="journal article" date="2015" name="Infect. Genet. Evol.">
        <title>Genomic sequences of six botulinum neurotoxin-producing strains representing three clostridial species illustrate the mobility and diversity of botulinum neurotoxin genes.</title>
        <authorList>
            <person name="Smith T.J."/>
            <person name="Hill K.K."/>
            <person name="Xie G."/>
            <person name="Foley B.T."/>
            <person name="Williamson C.H."/>
            <person name="Foster J.T."/>
            <person name="Johnson S.L."/>
            <person name="Chertkov O."/>
            <person name="Teshima H."/>
            <person name="Gibbons H.S."/>
            <person name="Johnsky L.A."/>
            <person name="Karavis M.A."/>
            <person name="Smith L.A."/>
        </authorList>
    </citation>
    <scope>NUCLEOTIDE SEQUENCE [LARGE SCALE GENOMIC DNA]</scope>
    <source>
        <strain evidence="10 11">CDC 2741</strain>
    </source>
</reference>
<keyword evidence="6 8" id="KW-1133">Transmembrane helix</keyword>
<dbReference type="GO" id="GO:0005886">
    <property type="term" value="C:plasma membrane"/>
    <property type="evidence" value="ECO:0007669"/>
    <property type="project" value="UniProtKB-SubCell"/>
</dbReference>
<name>A0A0C1QX93_9CLOT</name>
<evidence type="ECO:0000256" key="1">
    <source>
        <dbReference type="ARBA" id="ARBA00004651"/>
    </source>
</evidence>
<evidence type="ECO:0000256" key="7">
    <source>
        <dbReference type="ARBA" id="ARBA00023136"/>
    </source>
</evidence>
<feature type="transmembrane region" description="Helical" evidence="8">
    <location>
        <begin position="43"/>
        <end position="71"/>
    </location>
</feature>
<proteinExistence type="inferred from homology"/>
<dbReference type="STRING" id="29341.RSJ17_20650"/>
<dbReference type="InterPro" id="IPR035906">
    <property type="entry name" value="MetI-like_sf"/>
</dbReference>
<feature type="transmembrane region" description="Helical" evidence="8">
    <location>
        <begin position="99"/>
        <end position="123"/>
    </location>
</feature>
<keyword evidence="7 8" id="KW-0472">Membrane</keyword>
<gene>
    <name evidence="10" type="ORF">U732_2721</name>
</gene>
<dbReference type="EMBL" id="AYSO01000019">
    <property type="protein sequence ID" value="KIE45627.1"/>
    <property type="molecule type" value="Genomic_DNA"/>
</dbReference>
<accession>A0A0C1QX93</accession>
<keyword evidence="3 8" id="KW-0813">Transport</keyword>
<dbReference type="PROSITE" id="PS50928">
    <property type="entry name" value="ABC_TM1"/>
    <property type="match status" value="1"/>
</dbReference>
<feature type="transmembrane region" description="Helical" evidence="8">
    <location>
        <begin position="179"/>
        <end position="205"/>
    </location>
</feature>
<dbReference type="PANTHER" id="PTHR42929">
    <property type="entry name" value="INNER MEMBRANE ABC TRANSPORTER PERMEASE PROTEIN YDCU-RELATED-RELATED"/>
    <property type="match status" value="1"/>
</dbReference>
<sequence length="321" mass="36100">MRGKLSKAFSNFLGKLLHRTENKNASLENQEGFKRRFLKSAPIFKTIGPVAIWLITFFIVPLLLVLIVSFLSRGEYGDIQLPFTLDNYKRLLSPIYGQILIKTLIISISTTVGCLIIGYPFAYFIGRANKKYRGLLLLLVILPFWTNSLVRTYAWIILLRTEGVINTYLMRFGFISNPIQMLYTDGAVLIGMLYIMLPFMVLPIYTSIEKLDMSYIEAANDLGASPYKTFKEITLPLTMPGIVAGCMLVFIPTLGYFFISDLMGGSKTMLISNLIKNQFLTSRDWPFGSAIAVIVIILMLIAIGLYFKGTTPKKGTEEVSS</sequence>
<evidence type="ECO:0000256" key="2">
    <source>
        <dbReference type="ARBA" id="ARBA00007069"/>
    </source>
</evidence>
<evidence type="ECO:0000256" key="3">
    <source>
        <dbReference type="ARBA" id="ARBA00022448"/>
    </source>
</evidence>
<dbReference type="AlphaFoldDB" id="A0A0C1QX93"/>
<dbReference type="CDD" id="cd06261">
    <property type="entry name" value="TM_PBP2"/>
    <property type="match status" value="1"/>
</dbReference>
<evidence type="ECO:0000256" key="5">
    <source>
        <dbReference type="ARBA" id="ARBA00022692"/>
    </source>
</evidence>
<evidence type="ECO:0000256" key="8">
    <source>
        <dbReference type="RuleBase" id="RU363032"/>
    </source>
</evidence>
<keyword evidence="5 8" id="KW-0812">Transmembrane</keyword>
<dbReference type="SUPFAM" id="SSF161098">
    <property type="entry name" value="MetI-like"/>
    <property type="match status" value="1"/>
</dbReference>
<dbReference type="Proteomes" id="UP000031366">
    <property type="component" value="Unassembled WGS sequence"/>
</dbReference>
<feature type="transmembrane region" description="Helical" evidence="8">
    <location>
        <begin position="237"/>
        <end position="259"/>
    </location>
</feature>
<dbReference type="OrthoDB" id="9807047at2"/>